<proteinExistence type="predicted"/>
<evidence type="ECO:0000313" key="2">
    <source>
        <dbReference type="Proteomes" id="UP000014680"/>
    </source>
</evidence>
<evidence type="ECO:0000313" key="1">
    <source>
        <dbReference type="EMBL" id="ELP83859.1"/>
    </source>
</evidence>
<sequence length="637" mass="72902">MSVKGSSLDDLSKNLSSLFEQWTPPEKEEVKGLFWIWGDLWRRVYSALLDYDDQKYLTQVAWKVVDRSFVPAVKIKYITMLDVFSFSNAANKQVDVRYTGPNGDNRMHETIRGYVVNQSLRKVPFSSMYCSVYTKDESTRRRYILTPPYYTYDYGSVTIDMITYVNNVFSVCMPFLEGSVEGFIAFNIGFLLPRDEEINYEKLYDLINLLIFNFQLKQLKYRGVGDSGKALLLSELQSFVQRVEEYIVNIDVQYRNLQIFKRMDEKKLLDPRKETFAHQDDKKSSLFGSFDSVSCTTTPTRPSLGSRLNPSLYHKSPLQTAMKVEKCDLKTSVEVTPIFSPEQSPAQVSKLREESIVKERDEFRCQFSFLKFGDETYSDLLENIIYAYTVTYTMIIIPYDGRNIAGIKRLLSPFDRIVPGKKSIFGQTIVSVANPLIDVSFMTEFPHESDELFCAPYCIVDMNNGSVKCSSQLSLTKYYVERGNTLFSNFIKSLGFTTKTSHLKKMVELHGSSFAKPFCVVMLNCVGSGSGVLFDVILTKFVEYIRMKARILIMYLERKTSEGVLPDFCELVKITGCSTVEDVWCIASLLKDSENSFVINLFLKRASDAIRKKDTFSANFGGPLTYFSSSYSRSIGM</sequence>
<dbReference type="Proteomes" id="UP000014680">
    <property type="component" value="Unassembled WGS sequence"/>
</dbReference>
<dbReference type="EMBL" id="KB207226">
    <property type="protein sequence ID" value="ELP83859.1"/>
    <property type="molecule type" value="Genomic_DNA"/>
</dbReference>
<dbReference type="OMA" id="WKISINQ"/>
<organism evidence="1 2">
    <name type="scientific">Entamoeba invadens IP1</name>
    <dbReference type="NCBI Taxonomy" id="370355"/>
    <lineage>
        <taxon>Eukaryota</taxon>
        <taxon>Amoebozoa</taxon>
        <taxon>Evosea</taxon>
        <taxon>Archamoebae</taxon>
        <taxon>Mastigamoebida</taxon>
        <taxon>Entamoebidae</taxon>
        <taxon>Entamoeba</taxon>
    </lineage>
</organism>
<dbReference type="AlphaFoldDB" id="A0A0A1TUU6"/>
<accession>A0A0A1TUU6</accession>
<dbReference type="OrthoDB" id="28344at2759"/>
<dbReference type="PROSITE" id="PS51835">
    <property type="entry name" value="DENN_C9ORF72"/>
    <property type="match status" value="1"/>
</dbReference>
<reference evidence="1 2" key="1">
    <citation type="submission" date="2012-10" db="EMBL/GenBank/DDBJ databases">
        <authorList>
            <person name="Zafar N."/>
            <person name="Inman J."/>
            <person name="Hall N."/>
            <person name="Lorenzi H."/>
            <person name="Caler E."/>
        </authorList>
    </citation>
    <scope>NUCLEOTIDE SEQUENCE [LARGE SCALE GENOMIC DNA]</scope>
    <source>
        <strain evidence="1 2">IP1</strain>
    </source>
</reference>
<dbReference type="GeneID" id="14882840"/>
<dbReference type="GO" id="GO:0005085">
    <property type="term" value="F:guanyl-nucleotide exchange factor activity"/>
    <property type="evidence" value="ECO:0007669"/>
    <property type="project" value="InterPro"/>
</dbReference>
<dbReference type="KEGG" id="eiv:EIN_198120"/>
<keyword evidence="2" id="KW-1185">Reference proteome</keyword>
<dbReference type="InterPro" id="IPR027819">
    <property type="entry name" value="C9orf72"/>
</dbReference>
<dbReference type="RefSeq" id="XP_004183205.1">
    <property type="nucleotide sequence ID" value="XM_004183157.1"/>
</dbReference>
<gene>
    <name evidence="1" type="ORF">EIN_198120</name>
</gene>
<name>A0A0A1TUU6_ENTIV</name>
<dbReference type="VEuPathDB" id="AmoebaDB:EIN_198120"/>
<protein>
    <submittedName>
        <fullName evidence="1">Uncharacterized protein</fullName>
    </submittedName>
</protein>